<accession>A0A9P7KJI3</accession>
<dbReference type="CDD" id="cd00067">
    <property type="entry name" value="GAL4"/>
    <property type="match status" value="1"/>
</dbReference>
<feature type="compositionally biased region" description="Polar residues" evidence="6">
    <location>
        <begin position="224"/>
        <end position="244"/>
    </location>
</feature>
<keyword evidence="4" id="KW-0804">Transcription</keyword>
<evidence type="ECO:0000256" key="1">
    <source>
        <dbReference type="ARBA" id="ARBA00022723"/>
    </source>
</evidence>
<dbReference type="PANTHER" id="PTHR47424:SF3">
    <property type="entry name" value="REGULATORY PROTEIN GAL4"/>
    <property type="match status" value="1"/>
</dbReference>
<evidence type="ECO:0000313" key="9">
    <source>
        <dbReference type="Proteomes" id="UP000782241"/>
    </source>
</evidence>
<dbReference type="GO" id="GO:0000981">
    <property type="term" value="F:DNA-binding transcription factor activity, RNA polymerase II-specific"/>
    <property type="evidence" value="ECO:0007669"/>
    <property type="project" value="InterPro"/>
</dbReference>
<feature type="region of interest" description="Disordered" evidence="6">
    <location>
        <begin position="220"/>
        <end position="244"/>
    </location>
</feature>
<evidence type="ECO:0000256" key="6">
    <source>
        <dbReference type="SAM" id="MobiDB-lite"/>
    </source>
</evidence>
<evidence type="ECO:0000313" key="8">
    <source>
        <dbReference type="EMBL" id="KAG5655076.1"/>
    </source>
</evidence>
<dbReference type="InterPro" id="IPR051127">
    <property type="entry name" value="Fungal_SecMet_Regulators"/>
</dbReference>
<dbReference type="PROSITE" id="PS50048">
    <property type="entry name" value="ZN2_CY6_FUNGAL_2"/>
    <property type="match status" value="1"/>
</dbReference>
<evidence type="ECO:0000256" key="2">
    <source>
        <dbReference type="ARBA" id="ARBA00023015"/>
    </source>
</evidence>
<gene>
    <name evidence="8" type="ORF">KAF25_000199</name>
</gene>
<dbReference type="SUPFAM" id="SSF57701">
    <property type="entry name" value="Zn2/Cys6 DNA-binding domain"/>
    <property type="match status" value="1"/>
</dbReference>
<dbReference type="AlphaFoldDB" id="A0A9P7KJI3"/>
<keyword evidence="5" id="KW-0539">Nucleus</keyword>
<sequence>REKGYFPFSPHTHPHNFSFHGSVTAMPSDVMDPTTGPESESPTQDTDDTITVSASSRPAKRKRVALACDNCRERKIKCDGSKPICGPCSKRGEPLARCVYTLIAGTAKQLSEQEYISSLQKQVTDMQQLIGQLRQDVANAAAANTNIRTSNSPKDSDRPSIGTDIAIASGDTRRTGISIGGPEAGGPSPVSVSAMGATTLLQNTQADTFFGQSSVHSLLREVSHPQSQSHKTAPQHPHSQASMDISTSASCFSTATLSSPDYALPPRQVADTILGLYFNSVHIFYPWTHSTSFKNRYESLWAPTGYPEPQTGQGQGQLGDIGLGGEHCSASSFFCALNAMFALGCEFSDFSNKDSASAMFSLRMKNLLQIDILDKGDLSHVQALLLAAQFAISSEYPIRCYNMVGLACRIAVGLDLHTERHAERRSALENEVRRRVWYGCLQMEMTVCMTLGRPPILNMTDDVSIPCAVDDEFISIETSSCLQPEGIISQNLFMVENIRLAKVLGKILSSIYWQGSPSDFSTLVRLEGVLEDFRESLVDVLRWWGRVSESEGALTDRDHVLKRQRNVLHARFLHLRILLYRPSFSTYCADTRRLYLRRETGEGSGSADHDSEAKTLQAAFQAQCATTCARVAYELSVSLLAARQGNATGAWWFSLFYLMTCGGIVILAERAQAAGSKHFNQAQLDATWENITVLLHLIERENARAQCYLNQLIQLKEQARSAYFSRNSEDVTRMTSRRPSISPEDSHNRNLNSTFSPSMDDQAMQGELLTLLFQDDWGWNVDGNMPTYGGFAFGNEFAFPLPS</sequence>
<dbReference type="EMBL" id="JAGPUO010000036">
    <property type="protein sequence ID" value="KAG5655076.1"/>
    <property type="molecule type" value="Genomic_DNA"/>
</dbReference>
<evidence type="ECO:0000259" key="7">
    <source>
        <dbReference type="PROSITE" id="PS50048"/>
    </source>
</evidence>
<name>A0A9P7KJI3_9HYPO</name>
<dbReference type="GO" id="GO:0008270">
    <property type="term" value="F:zinc ion binding"/>
    <property type="evidence" value="ECO:0007669"/>
    <property type="project" value="InterPro"/>
</dbReference>
<dbReference type="GO" id="GO:0005634">
    <property type="term" value="C:nucleus"/>
    <property type="evidence" value="ECO:0007669"/>
    <property type="project" value="TreeGrafter"/>
</dbReference>
<organism evidence="8 9">
    <name type="scientific">Fusarium avenaceum</name>
    <dbReference type="NCBI Taxonomy" id="40199"/>
    <lineage>
        <taxon>Eukaryota</taxon>
        <taxon>Fungi</taxon>
        <taxon>Dikarya</taxon>
        <taxon>Ascomycota</taxon>
        <taxon>Pezizomycotina</taxon>
        <taxon>Sordariomycetes</taxon>
        <taxon>Hypocreomycetidae</taxon>
        <taxon>Hypocreales</taxon>
        <taxon>Nectriaceae</taxon>
        <taxon>Fusarium</taxon>
        <taxon>Fusarium tricinctum species complex</taxon>
    </lineage>
</organism>
<protein>
    <recommendedName>
        <fullName evidence="7">Zn(2)-C6 fungal-type domain-containing protein</fullName>
    </recommendedName>
</protein>
<proteinExistence type="predicted"/>
<dbReference type="Proteomes" id="UP000782241">
    <property type="component" value="Unassembled WGS sequence"/>
</dbReference>
<dbReference type="Pfam" id="PF00172">
    <property type="entry name" value="Zn_clus"/>
    <property type="match status" value="1"/>
</dbReference>
<keyword evidence="9" id="KW-1185">Reference proteome</keyword>
<dbReference type="PANTHER" id="PTHR47424">
    <property type="entry name" value="REGULATORY PROTEIN GAL4"/>
    <property type="match status" value="1"/>
</dbReference>
<evidence type="ECO:0000256" key="3">
    <source>
        <dbReference type="ARBA" id="ARBA00023125"/>
    </source>
</evidence>
<dbReference type="Gene3D" id="4.10.240.10">
    <property type="entry name" value="Zn(2)-C6 fungal-type DNA-binding domain"/>
    <property type="match status" value="1"/>
</dbReference>
<feature type="region of interest" description="Disordered" evidence="6">
    <location>
        <begin position="144"/>
        <end position="192"/>
    </location>
</feature>
<dbReference type="Pfam" id="PF04082">
    <property type="entry name" value="Fungal_trans"/>
    <property type="match status" value="1"/>
</dbReference>
<dbReference type="CDD" id="cd12148">
    <property type="entry name" value="fungal_TF_MHR"/>
    <property type="match status" value="1"/>
</dbReference>
<evidence type="ECO:0000256" key="5">
    <source>
        <dbReference type="ARBA" id="ARBA00023242"/>
    </source>
</evidence>
<evidence type="ECO:0000256" key="4">
    <source>
        <dbReference type="ARBA" id="ARBA00023163"/>
    </source>
</evidence>
<dbReference type="SMART" id="SM00066">
    <property type="entry name" value="GAL4"/>
    <property type="match status" value="1"/>
</dbReference>
<feature type="region of interest" description="Disordered" evidence="6">
    <location>
        <begin position="1"/>
        <end position="58"/>
    </location>
</feature>
<keyword evidence="2" id="KW-0805">Transcription regulation</keyword>
<dbReference type="InterPro" id="IPR001138">
    <property type="entry name" value="Zn2Cys6_DnaBD"/>
</dbReference>
<feature type="compositionally biased region" description="Polar residues" evidence="6">
    <location>
        <begin position="36"/>
        <end position="56"/>
    </location>
</feature>
<dbReference type="InterPro" id="IPR007219">
    <property type="entry name" value="XnlR_reg_dom"/>
</dbReference>
<keyword evidence="1" id="KW-0479">Metal-binding</keyword>
<comment type="caution">
    <text evidence="8">The sequence shown here is derived from an EMBL/GenBank/DDBJ whole genome shotgun (WGS) entry which is preliminary data.</text>
</comment>
<feature type="non-terminal residue" evidence="8">
    <location>
        <position position="1"/>
    </location>
</feature>
<dbReference type="SMART" id="SM00906">
    <property type="entry name" value="Fungal_trans"/>
    <property type="match status" value="1"/>
</dbReference>
<dbReference type="GO" id="GO:0006351">
    <property type="term" value="P:DNA-templated transcription"/>
    <property type="evidence" value="ECO:0007669"/>
    <property type="project" value="InterPro"/>
</dbReference>
<feature type="domain" description="Zn(2)-C6 fungal-type" evidence="7">
    <location>
        <begin position="67"/>
        <end position="100"/>
    </location>
</feature>
<feature type="region of interest" description="Disordered" evidence="6">
    <location>
        <begin position="729"/>
        <end position="757"/>
    </location>
</feature>
<dbReference type="GO" id="GO:0000978">
    <property type="term" value="F:RNA polymerase II cis-regulatory region sequence-specific DNA binding"/>
    <property type="evidence" value="ECO:0007669"/>
    <property type="project" value="TreeGrafter"/>
</dbReference>
<dbReference type="GO" id="GO:0000435">
    <property type="term" value="P:positive regulation of transcription from RNA polymerase II promoter by galactose"/>
    <property type="evidence" value="ECO:0007669"/>
    <property type="project" value="TreeGrafter"/>
</dbReference>
<keyword evidence="3" id="KW-0238">DNA-binding</keyword>
<dbReference type="InterPro" id="IPR036864">
    <property type="entry name" value="Zn2-C6_fun-type_DNA-bd_sf"/>
</dbReference>
<reference evidence="8" key="1">
    <citation type="submission" date="2021-04" db="EMBL/GenBank/DDBJ databases">
        <title>Draft genome of Fusarium avenaceum strain F156N33, isolated from an atmospheric sample in Virginia.</title>
        <authorList>
            <person name="Yang S."/>
            <person name="Vinatzer B.A."/>
            <person name="Coleman J."/>
        </authorList>
    </citation>
    <scope>NUCLEOTIDE SEQUENCE</scope>
    <source>
        <strain evidence="8">F156N33</strain>
    </source>
</reference>